<comment type="caution">
    <text evidence="2">The sequence shown here is derived from an EMBL/GenBank/DDBJ whole genome shotgun (WGS) entry which is preliminary data.</text>
</comment>
<evidence type="ECO:0000313" key="2">
    <source>
        <dbReference type="EMBL" id="MFC0203159.1"/>
    </source>
</evidence>
<protein>
    <submittedName>
        <fullName evidence="2">TraB/GumN family protein</fullName>
        <ecNumber evidence="2">3.4.-.-</ecNumber>
    </submittedName>
</protein>
<dbReference type="PANTHER" id="PTHR40590:SF1">
    <property type="entry name" value="CYTOPLASMIC PROTEIN"/>
    <property type="match status" value="1"/>
</dbReference>
<dbReference type="InterPro" id="IPR047111">
    <property type="entry name" value="YbaP-like"/>
</dbReference>
<reference evidence="2 3" key="1">
    <citation type="submission" date="2024-09" db="EMBL/GenBank/DDBJ databases">
        <authorList>
            <person name="Sun Q."/>
            <person name="Mori K."/>
        </authorList>
    </citation>
    <scope>NUCLEOTIDE SEQUENCE [LARGE SCALE GENOMIC DNA]</scope>
    <source>
        <strain evidence="2 3">CCM 7706</strain>
    </source>
</reference>
<dbReference type="RefSeq" id="WP_379486023.1">
    <property type="nucleotide sequence ID" value="NZ_JBHLWK010000006.1"/>
</dbReference>
<evidence type="ECO:0000256" key="1">
    <source>
        <dbReference type="SAM" id="SignalP"/>
    </source>
</evidence>
<dbReference type="EC" id="3.4.-.-" evidence="2"/>
<feature type="chain" id="PRO_5046672799" evidence="1">
    <location>
        <begin position="26"/>
        <end position="318"/>
    </location>
</feature>
<keyword evidence="2" id="KW-0378">Hydrolase</keyword>
<organism evidence="2 3">
    <name type="scientific">Novosphingobium soli</name>
    <dbReference type="NCBI Taxonomy" id="574956"/>
    <lineage>
        <taxon>Bacteria</taxon>
        <taxon>Pseudomonadati</taxon>
        <taxon>Pseudomonadota</taxon>
        <taxon>Alphaproteobacteria</taxon>
        <taxon>Sphingomonadales</taxon>
        <taxon>Sphingomonadaceae</taxon>
        <taxon>Novosphingobium</taxon>
    </lineage>
</organism>
<name>A0ABV6CR00_9SPHN</name>
<dbReference type="PANTHER" id="PTHR40590">
    <property type="entry name" value="CYTOPLASMIC PROTEIN-RELATED"/>
    <property type="match status" value="1"/>
</dbReference>
<keyword evidence="1" id="KW-0732">Signal</keyword>
<dbReference type="Pfam" id="PF01963">
    <property type="entry name" value="TraB_PrgY_gumN"/>
    <property type="match status" value="1"/>
</dbReference>
<sequence length="318" mass="33576">MVRIRSLLGAAVLALSALPPALAGAQEASPAVAAAPAPLAAQAAAPVTAPVAPVRPALWKVADADTTIWLFGTIHVLPQPVEWRQGPVATAFDAAQELVTEIPMDDAAPATDPIAGKSLRADGRTLRSALPAKDRDAYEAALRTLGMPPALFDANDAWYAALVLTLVPLTTAGYTIESGIDTQVQALARTRGMTHHALETAAYQIDLFDTLPEAAQQAYLREVVKALPTVRADIAAMVEAWKQGDAEHLAHLLNEDESAPEIYKVLLTDRNAAWANWLKARLDRPGVVFVAVGAGHLAGPQSVQQQLAARGIASTRVQ</sequence>
<dbReference type="GO" id="GO:0016787">
    <property type="term" value="F:hydrolase activity"/>
    <property type="evidence" value="ECO:0007669"/>
    <property type="project" value="UniProtKB-KW"/>
</dbReference>
<keyword evidence="3" id="KW-1185">Reference proteome</keyword>
<dbReference type="Proteomes" id="UP001589798">
    <property type="component" value="Unassembled WGS sequence"/>
</dbReference>
<proteinExistence type="predicted"/>
<evidence type="ECO:0000313" key="3">
    <source>
        <dbReference type="Proteomes" id="UP001589798"/>
    </source>
</evidence>
<feature type="signal peptide" evidence="1">
    <location>
        <begin position="1"/>
        <end position="25"/>
    </location>
</feature>
<gene>
    <name evidence="2" type="ORF">ACFFJC_02615</name>
</gene>
<accession>A0ABV6CR00</accession>
<dbReference type="EMBL" id="JBHLWK010000006">
    <property type="protein sequence ID" value="MFC0203159.1"/>
    <property type="molecule type" value="Genomic_DNA"/>
</dbReference>
<dbReference type="CDD" id="cd14789">
    <property type="entry name" value="Tiki"/>
    <property type="match status" value="1"/>
</dbReference>
<dbReference type="InterPro" id="IPR002816">
    <property type="entry name" value="TraB/PrgY/GumN_fam"/>
</dbReference>